<name>A0A5J6V6W0_9MICO</name>
<dbReference type="Proteomes" id="UP000326546">
    <property type="component" value="Chromosome"/>
</dbReference>
<comment type="subcellular location">
    <subcellularLocation>
        <location evidence="1">Golgi apparatus membrane</location>
        <topology evidence="1">Peripheral membrane protein</topology>
        <orientation evidence="1">Cytoplasmic side</orientation>
    </subcellularLocation>
</comment>
<keyword evidence="6" id="KW-1185">Reference proteome</keyword>
<dbReference type="GO" id="GO:0070273">
    <property type="term" value="F:phosphatidylinositol-4-phosphate binding"/>
    <property type="evidence" value="ECO:0007669"/>
    <property type="project" value="InterPro"/>
</dbReference>
<sequence>MHIAQELVLVGTSVEGRNLLGTSRNLVLAGAFLTELAVLERLAVDGKKLRVHDPGPTGDYLLDDALVRFAKLEGKKPKDVLDKVGKHLLEPVLESLATQELIRPEPVSVIGLTLWTRWPVVVDGPRQAVLIDLAQVLTGARDADSRTGALISLLHAVGALHTVVPEDLRPGMTNRDVKRRGKEVLKGRWAPEAVAKAVEEAAAAAMVAVTAAAGAGSS</sequence>
<dbReference type="Pfam" id="PF05719">
    <property type="entry name" value="GPP34"/>
    <property type="match status" value="1"/>
</dbReference>
<evidence type="ECO:0000256" key="3">
    <source>
        <dbReference type="ARBA" id="ARBA00023121"/>
    </source>
</evidence>
<evidence type="ECO:0000313" key="6">
    <source>
        <dbReference type="Proteomes" id="UP000326546"/>
    </source>
</evidence>
<dbReference type="GO" id="GO:0012505">
    <property type="term" value="C:endomembrane system"/>
    <property type="evidence" value="ECO:0007669"/>
    <property type="project" value="UniProtKB-ARBA"/>
</dbReference>
<dbReference type="AlphaFoldDB" id="A0A5J6V6W0"/>
<dbReference type="Gene3D" id="1.10.3630.10">
    <property type="entry name" value="yeast vps74-n-term truncation variant domain like"/>
    <property type="match status" value="1"/>
</dbReference>
<dbReference type="OrthoDB" id="4962633at2"/>
<proteinExistence type="predicted"/>
<protein>
    <submittedName>
        <fullName evidence="5">GPP34 family phosphoprotein</fullName>
    </submittedName>
</protein>
<keyword evidence="2" id="KW-0333">Golgi apparatus</keyword>
<reference evidence="5 6" key="1">
    <citation type="submission" date="2019-09" db="EMBL/GenBank/DDBJ databases">
        <title>Serinicoccus pratensis sp. nov., isolated from meadow soil.</title>
        <authorList>
            <person name="Zhang W."/>
        </authorList>
    </citation>
    <scope>NUCLEOTIDE SEQUENCE [LARGE SCALE GENOMIC DNA]</scope>
    <source>
        <strain evidence="5 6">W204</strain>
    </source>
</reference>
<evidence type="ECO:0000256" key="1">
    <source>
        <dbReference type="ARBA" id="ARBA00004255"/>
    </source>
</evidence>
<evidence type="ECO:0000256" key="2">
    <source>
        <dbReference type="ARBA" id="ARBA00023034"/>
    </source>
</evidence>
<gene>
    <name evidence="5" type="ORF">FY030_13175</name>
</gene>
<dbReference type="KEGG" id="serw:FY030_13175"/>
<organism evidence="5 6">
    <name type="scientific">Ornithinimicrobium pratense</name>
    <dbReference type="NCBI Taxonomy" id="2593973"/>
    <lineage>
        <taxon>Bacteria</taxon>
        <taxon>Bacillati</taxon>
        <taxon>Actinomycetota</taxon>
        <taxon>Actinomycetes</taxon>
        <taxon>Micrococcales</taxon>
        <taxon>Ornithinimicrobiaceae</taxon>
        <taxon>Ornithinimicrobium</taxon>
    </lineage>
</organism>
<dbReference type="RefSeq" id="WP_158061920.1">
    <property type="nucleotide sequence ID" value="NZ_CP044427.1"/>
</dbReference>
<keyword evidence="3" id="KW-0446">Lipid-binding</keyword>
<evidence type="ECO:0000256" key="4">
    <source>
        <dbReference type="ARBA" id="ARBA00023136"/>
    </source>
</evidence>
<dbReference type="InterPro" id="IPR008628">
    <property type="entry name" value="GPP34-like"/>
</dbReference>
<dbReference type="InterPro" id="IPR038261">
    <property type="entry name" value="GPP34-like_sf"/>
</dbReference>
<keyword evidence="4" id="KW-0472">Membrane</keyword>
<dbReference type="EMBL" id="CP044427">
    <property type="protein sequence ID" value="QFG69528.1"/>
    <property type="molecule type" value="Genomic_DNA"/>
</dbReference>
<evidence type="ECO:0000313" key="5">
    <source>
        <dbReference type="EMBL" id="QFG69528.1"/>
    </source>
</evidence>
<accession>A0A5J6V6W0</accession>
<dbReference type="GO" id="GO:0005737">
    <property type="term" value="C:cytoplasm"/>
    <property type="evidence" value="ECO:0007669"/>
    <property type="project" value="UniProtKB-ARBA"/>
</dbReference>